<evidence type="ECO:0000256" key="4">
    <source>
        <dbReference type="SAM" id="SignalP"/>
    </source>
</evidence>
<dbReference type="PROSITE" id="PS50005">
    <property type="entry name" value="TPR"/>
    <property type="match status" value="2"/>
</dbReference>
<dbReference type="Pfam" id="PF00515">
    <property type="entry name" value="TPR_1"/>
    <property type="match status" value="1"/>
</dbReference>
<sequence>MNVWWIGSLLVGSVPIHALAEETGGSTGEVRSKAEQRRAEKALKENAVLEFKKVTKLQDEAFELTNQLRFAEAEKLWTEIIALNTSNAAAYSNRGNCRTSQRRFDEAIADFRAAIALSPDEPDPFLGLGVALEGKRDFPAAIRAYEQSNALSRRRFGTDDPAAINNIGNAHAGRGEWDLALANYKRAAMLDKNFVFALANEALAYAQLGEDQIAVRTMKFLVRKYPYFPDMHAALAALYWETGDYSSAEDEFLLATGQDYRYRDLEWIASIRRFPPRIVRDLENLRNLRK</sequence>
<evidence type="ECO:0000313" key="5">
    <source>
        <dbReference type="EMBL" id="KAA8495556.1"/>
    </source>
</evidence>
<dbReference type="EMBL" id="VRMN01000003">
    <property type="protein sequence ID" value="KAA8495556.1"/>
    <property type="molecule type" value="Genomic_DNA"/>
</dbReference>
<keyword evidence="5" id="KW-0328">Glycosyltransferase</keyword>
<organism evidence="5 6">
    <name type="scientific">Porphyridium purpureum</name>
    <name type="common">Red alga</name>
    <name type="synonym">Porphyridium cruentum</name>
    <dbReference type="NCBI Taxonomy" id="35688"/>
    <lineage>
        <taxon>Eukaryota</taxon>
        <taxon>Rhodophyta</taxon>
        <taxon>Bangiophyceae</taxon>
        <taxon>Porphyridiales</taxon>
        <taxon>Porphyridiaceae</taxon>
        <taxon>Porphyridium</taxon>
    </lineage>
</organism>
<keyword evidence="2 3" id="KW-0802">TPR repeat</keyword>
<comment type="caution">
    <text evidence="5">The sequence shown here is derived from an EMBL/GenBank/DDBJ whole genome shotgun (WGS) entry which is preliminary data.</text>
</comment>
<name>A0A5J4YW11_PORPP</name>
<evidence type="ECO:0000256" key="2">
    <source>
        <dbReference type="ARBA" id="ARBA00022803"/>
    </source>
</evidence>
<protein>
    <submittedName>
        <fullName evidence="5">UDP-N-acetylglucosamine--peptide N-acetylglucosaminyltransferase</fullName>
    </submittedName>
</protein>
<dbReference type="InterPro" id="IPR019734">
    <property type="entry name" value="TPR_rpt"/>
</dbReference>
<dbReference type="OMA" id="PAVWSNR"/>
<dbReference type="SMART" id="SM00028">
    <property type="entry name" value="TPR"/>
    <property type="match status" value="4"/>
</dbReference>
<dbReference type="GO" id="GO:0016757">
    <property type="term" value="F:glycosyltransferase activity"/>
    <property type="evidence" value="ECO:0007669"/>
    <property type="project" value="UniProtKB-KW"/>
</dbReference>
<proteinExistence type="predicted"/>
<dbReference type="Gene3D" id="1.25.40.10">
    <property type="entry name" value="Tetratricopeptide repeat domain"/>
    <property type="match status" value="2"/>
</dbReference>
<feature type="repeat" description="TPR" evidence="3">
    <location>
        <begin position="161"/>
        <end position="194"/>
    </location>
</feature>
<keyword evidence="5" id="KW-0808">Transferase</keyword>
<evidence type="ECO:0000256" key="1">
    <source>
        <dbReference type="ARBA" id="ARBA00022737"/>
    </source>
</evidence>
<dbReference type="InterPro" id="IPR050498">
    <property type="entry name" value="Ycf3"/>
</dbReference>
<feature type="signal peptide" evidence="4">
    <location>
        <begin position="1"/>
        <end position="20"/>
    </location>
</feature>
<evidence type="ECO:0000256" key="3">
    <source>
        <dbReference type="PROSITE-ProRule" id="PRU00339"/>
    </source>
</evidence>
<dbReference type="SUPFAM" id="SSF48452">
    <property type="entry name" value="TPR-like"/>
    <property type="match status" value="1"/>
</dbReference>
<keyword evidence="6" id="KW-1185">Reference proteome</keyword>
<dbReference type="PANTHER" id="PTHR44858:SF1">
    <property type="entry name" value="UDP-N-ACETYLGLUCOSAMINE--PEPTIDE N-ACETYLGLUCOSAMINYLTRANSFERASE SPINDLY-RELATED"/>
    <property type="match status" value="1"/>
</dbReference>
<keyword evidence="1" id="KW-0677">Repeat</keyword>
<feature type="chain" id="PRO_5023824757" evidence="4">
    <location>
        <begin position="21"/>
        <end position="290"/>
    </location>
</feature>
<reference evidence="6" key="1">
    <citation type="journal article" date="2019" name="Nat. Commun.">
        <title>Expansion of phycobilisome linker gene families in mesophilic red algae.</title>
        <authorList>
            <person name="Lee J."/>
            <person name="Kim D."/>
            <person name="Bhattacharya D."/>
            <person name="Yoon H.S."/>
        </authorList>
    </citation>
    <scope>NUCLEOTIDE SEQUENCE [LARGE SCALE GENOMIC DNA]</scope>
    <source>
        <strain evidence="6">CCMP 1328</strain>
    </source>
</reference>
<dbReference type="Pfam" id="PF13432">
    <property type="entry name" value="TPR_16"/>
    <property type="match status" value="1"/>
</dbReference>
<evidence type="ECO:0000313" key="6">
    <source>
        <dbReference type="Proteomes" id="UP000324585"/>
    </source>
</evidence>
<dbReference type="AlphaFoldDB" id="A0A5J4YW11"/>
<feature type="repeat" description="TPR" evidence="3">
    <location>
        <begin position="88"/>
        <end position="121"/>
    </location>
</feature>
<dbReference type="PANTHER" id="PTHR44858">
    <property type="entry name" value="TETRATRICOPEPTIDE REPEAT PROTEIN 6"/>
    <property type="match status" value="1"/>
</dbReference>
<dbReference type="InterPro" id="IPR011990">
    <property type="entry name" value="TPR-like_helical_dom_sf"/>
</dbReference>
<gene>
    <name evidence="5" type="ORF">FVE85_1711</name>
</gene>
<keyword evidence="4" id="KW-0732">Signal</keyword>
<accession>A0A5J4YW11</accession>
<dbReference type="OrthoDB" id="421121at2759"/>
<dbReference type="Proteomes" id="UP000324585">
    <property type="component" value="Unassembled WGS sequence"/>
</dbReference>